<feature type="domain" description="Protein kinase" evidence="8">
    <location>
        <begin position="44"/>
        <end position="327"/>
    </location>
</feature>
<dbReference type="GO" id="GO:0007015">
    <property type="term" value="P:actin filament organization"/>
    <property type="evidence" value="ECO:0007669"/>
    <property type="project" value="InterPro"/>
</dbReference>
<keyword evidence="1" id="KW-0723">Serine/threonine-protein kinase</keyword>
<proteinExistence type="predicted"/>
<keyword evidence="11" id="KW-1185">Reference proteome</keyword>
<organism evidence="10 11">
    <name type="scientific">Iris pallida</name>
    <name type="common">Sweet iris</name>
    <dbReference type="NCBI Taxonomy" id="29817"/>
    <lineage>
        <taxon>Eukaryota</taxon>
        <taxon>Viridiplantae</taxon>
        <taxon>Streptophyta</taxon>
        <taxon>Embryophyta</taxon>
        <taxon>Tracheophyta</taxon>
        <taxon>Spermatophyta</taxon>
        <taxon>Magnoliopsida</taxon>
        <taxon>Liliopsida</taxon>
        <taxon>Asparagales</taxon>
        <taxon>Iridaceae</taxon>
        <taxon>Iridoideae</taxon>
        <taxon>Irideae</taxon>
        <taxon>Iris</taxon>
    </lineage>
</organism>
<dbReference type="SMART" id="SM00220">
    <property type="entry name" value="S_TKc"/>
    <property type="match status" value="1"/>
</dbReference>
<dbReference type="PROSITE" id="PS51126">
    <property type="entry name" value="DILUTE"/>
    <property type="match status" value="1"/>
</dbReference>
<evidence type="ECO:0000259" key="8">
    <source>
        <dbReference type="PROSITE" id="PS50011"/>
    </source>
</evidence>
<dbReference type="InterPro" id="IPR000719">
    <property type="entry name" value="Prot_kinase_dom"/>
</dbReference>
<evidence type="ECO:0000256" key="5">
    <source>
        <dbReference type="ARBA" id="ARBA00022840"/>
    </source>
</evidence>
<dbReference type="Gene3D" id="3.30.200.20">
    <property type="entry name" value="Phosphorylase Kinase, domain 1"/>
    <property type="match status" value="1"/>
</dbReference>
<evidence type="ECO:0000313" key="11">
    <source>
        <dbReference type="Proteomes" id="UP001140949"/>
    </source>
</evidence>
<dbReference type="InterPro" id="IPR001245">
    <property type="entry name" value="Ser-Thr/Tyr_kinase_cat_dom"/>
</dbReference>
<sequence length="761" mass="84915">MIPRIPTKGHKQASTSQGEPNASNEESSFKLFSDSDIMNATNDLSEKSMIGKGGFGNVYKGTIVNAEVAIKILDTKGTQGANEFIQEMAVLKNLKHENLVKLMGACLEIRALVYEYLPRGSLEDCLNNSPRLLTWQIRIRIVYEICSVLMFLHSVKPKPLVHGDLKPQNILLDADLHCRLSDFGLCRFLPEFSENTGAYLQTKSINGTDCYIDPDYLEFGKLTPGCDVYSFGVTILRILTGQPPFRICKKVRRASRSNSLMTIVDSTAGDWPVEVAAYLAKSGVGCCKDNRNNLKLMTELSTYLENLAEKDPSAGCCEMNRKSQPDLVGEVPRVLEPTMKANSSSVSTLSAILQKNQEVLITCISQDLGFSNGRPIAACVIYKCLLQWRLFEVERTSVFDRIIQVIGSSLETQDKNDVLSYWLSNSSTLSLLLQRTLKASGAASLTPQRRRTSSQSLFGRMSQGLRASPQSAGLNDFRQTEAKHPALLFKQQLIAYLEKIYGMIRDNLKKEISPLLALCIQAPRTSRASLVKGSRSQVNDMAQQALIAHWQRIVKSLNNYLETLRANFVPPFLVRMAFAQIFSFINVQLFNSLLLRRECCSFSNGEYVKAGLAELERWCFDATEEFSGSAWDELKHIRQAVGFLVIHQKPKRTLQEITKDLCPVLSVQQLYRITTMYWDDKYGTESASSDVISGMRVLMTEDSDGAVSSSFLLDDDSSIPLSLDDLSKSMAHIDVSDVDPPPLLRENSGFSFLLQPGRLIV</sequence>
<keyword evidence="4" id="KW-0418">Kinase</keyword>
<name>A0AAX6H3Q9_IRIPA</name>
<evidence type="ECO:0000256" key="4">
    <source>
        <dbReference type="ARBA" id="ARBA00022777"/>
    </source>
</evidence>
<dbReference type="AlphaFoldDB" id="A0AAX6H3Q9"/>
<evidence type="ECO:0000256" key="6">
    <source>
        <dbReference type="PROSITE-ProRule" id="PRU10141"/>
    </source>
</evidence>
<accession>A0AAX6H3Q9</accession>
<keyword evidence="3 6" id="KW-0547">Nucleotide-binding</keyword>
<dbReference type="GO" id="GO:0005524">
    <property type="term" value="F:ATP binding"/>
    <property type="evidence" value="ECO:0007669"/>
    <property type="project" value="UniProtKB-UniRule"/>
</dbReference>
<dbReference type="Pfam" id="PF07714">
    <property type="entry name" value="PK_Tyr_Ser-Thr"/>
    <property type="match status" value="1"/>
</dbReference>
<comment type="caution">
    <text evidence="10">The sequence shown here is derived from an EMBL/GenBank/DDBJ whole genome shotgun (WGS) entry which is preliminary data.</text>
</comment>
<dbReference type="PANTHER" id="PTHR16027">
    <property type="entry name" value="DILUTE DOMAIN-CONTAINING PROTEIN YPR089W"/>
    <property type="match status" value="1"/>
</dbReference>
<keyword evidence="2" id="KW-0808">Transferase</keyword>
<evidence type="ECO:0000256" key="7">
    <source>
        <dbReference type="SAM" id="MobiDB-lite"/>
    </source>
</evidence>
<dbReference type="Proteomes" id="UP001140949">
    <property type="component" value="Unassembled WGS sequence"/>
</dbReference>
<dbReference type="EMBL" id="JANAVB010013597">
    <property type="protein sequence ID" value="KAJ6835095.1"/>
    <property type="molecule type" value="Genomic_DNA"/>
</dbReference>
<feature type="compositionally biased region" description="Polar residues" evidence="7">
    <location>
        <begin position="12"/>
        <end position="26"/>
    </location>
</feature>
<feature type="domain" description="Dilute" evidence="9">
    <location>
        <begin position="400"/>
        <end position="701"/>
    </location>
</feature>
<dbReference type="InterPro" id="IPR052072">
    <property type="entry name" value="Vascular_dev_regulator"/>
</dbReference>
<dbReference type="InterPro" id="IPR008271">
    <property type="entry name" value="Ser/Thr_kinase_AS"/>
</dbReference>
<dbReference type="InterPro" id="IPR017441">
    <property type="entry name" value="Protein_kinase_ATP_BS"/>
</dbReference>
<evidence type="ECO:0000259" key="9">
    <source>
        <dbReference type="PROSITE" id="PS51126"/>
    </source>
</evidence>
<gene>
    <name evidence="10" type="ORF">M6B38_123990</name>
</gene>
<evidence type="ECO:0000256" key="2">
    <source>
        <dbReference type="ARBA" id="ARBA00022679"/>
    </source>
</evidence>
<reference evidence="10" key="1">
    <citation type="journal article" date="2023" name="GigaByte">
        <title>Genome assembly of the bearded iris, Iris pallida Lam.</title>
        <authorList>
            <person name="Bruccoleri R.E."/>
            <person name="Oakeley E.J."/>
            <person name="Faust A.M.E."/>
            <person name="Altorfer M."/>
            <person name="Dessus-Babus S."/>
            <person name="Burckhardt D."/>
            <person name="Oertli M."/>
            <person name="Naumann U."/>
            <person name="Petersen F."/>
            <person name="Wong J."/>
        </authorList>
    </citation>
    <scope>NUCLEOTIDE SEQUENCE</scope>
    <source>
        <strain evidence="10">GSM-AAB239-AS_SAM_17_03QT</strain>
    </source>
</reference>
<reference evidence="10" key="2">
    <citation type="submission" date="2023-04" db="EMBL/GenBank/DDBJ databases">
        <authorList>
            <person name="Bruccoleri R.E."/>
            <person name="Oakeley E.J."/>
            <person name="Faust A.-M."/>
            <person name="Dessus-Babus S."/>
            <person name="Altorfer M."/>
            <person name="Burckhardt D."/>
            <person name="Oertli M."/>
            <person name="Naumann U."/>
            <person name="Petersen F."/>
            <person name="Wong J."/>
        </authorList>
    </citation>
    <scope>NUCLEOTIDE SEQUENCE</scope>
    <source>
        <strain evidence="10">GSM-AAB239-AS_SAM_17_03QT</strain>
        <tissue evidence="10">Leaf</tissue>
    </source>
</reference>
<dbReference type="CDD" id="cd15475">
    <property type="entry name" value="MyosinXI_CBD"/>
    <property type="match status" value="1"/>
</dbReference>
<dbReference type="GO" id="GO:0004672">
    <property type="term" value="F:protein kinase activity"/>
    <property type="evidence" value="ECO:0007669"/>
    <property type="project" value="InterPro"/>
</dbReference>
<dbReference type="Pfam" id="PF01843">
    <property type="entry name" value="DIL"/>
    <property type="match status" value="1"/>
</dbReference>
<evidence type="ECO:0000256" key="1">
    <source>
        <dbReference type="ARBA" id="ARBA00022527"/>
    </source>
</evidence>
<dbReference type="PROSITE" id="PS50011">
    <property type="entry name" value="PROTEIN_KINASE_DOM"/>
    <property type="match status" value="1"/>
</dbReference>
<dbReference type="PROSITE" id="PS00107">
    <property type="entry name" value="PROTEIN_KINASE_ATP"/>
    <property type="match status" value="1"/>
</dbReference>
<dbReference type="InterPro" id="IPR011009">
    <property type="entry name" value="Kinase-like_dom_sf"/>
</dbReference>
<protein>
    <submittedName>
        <fullName evidence="10">Myosin-17-like</fullName>
    </submittedName>
</protein>
<keyword evidence="5 6" id="KW-0067">ATP-binding</keyword>
<dbReference type="PANTHER" id="PTHR16027:SF6">
    <property type="entry name" value="DILUTE DOMAIN-CONTAINING PROTEIN"/>
    <property type="match status" value="1"/>
</dbReference>
<dbReference type="InterPro" id="IPR002710">
    <property type="entry name" value="Dilute_dom"/>
</dbReference>
<feature type="region of interest" description="Disordered" evidence="7">
    <location>
        <begin position="1"/>
        <end position="27"/>
    </location>
</feature>
<evidence type="ECO:0000256" key="3">
    <source>
        <dbReference type="ARBA" id="ARBA00022741"/>
    </source>
</evidence>
<evidence type="ECO:0000313" key="10">
    <source>
        <dbReference type="EMBL" id="KAJ6835095.1"/>
    </source>
</evidence>
<dbReference type="Gene3D" id="1.10.510.10">
    <property type="entry name" value="Transferase(Phosphotransferase) domain 1"/>
    <property type="match status" value="1"/>
</dbReference>
<dbReference type="SUPFAM" id="SSF56112">
    <property type="entry name" value="Protein kinase-like (PK-like)"/>
    <property type="match status" value="1"/>
</dbReference>
<dbReference type="SMART" id="SM01132">
    <property type="entry name" value="DIL"/>
    <property type="match status" value="1"/>
</dbReference>
<dbReference type="PROSITE" id="PS00108">
    <property type="entry name" value="PROTEIN_KINASE_ST"/>
    <property type="match status" value="1"/>
</dbReference>
<feature type="binding site" evidence="6">
    <location>
        <position position="71"/>
    </location>
    <ligand>
        <name>ATP</name>
        <dbReference type="ChEBI" id="CHEBI:30616"/>
    </ligand>
</feature>
<dbReference type="InterPro" id="IPR037975">
    <property type="entry name" value="MyosinXI_CBD"/>
</dbReference>